<evidence type="ECO:0000313" key="2">
    <source>
        <dbReference type="EMBL" id="QBZ97462.1"/>
    </source>
</evidence>
<dbReference type="PROSITE" id="PS50007">
    <property type="entry name" value="PIPLC_X_DOMAIN"/>
    <property type="match status" value="1"/>
</dbReference>
<dbReference type="Gene3D" id="3.20.20.190">
    <property type="entry name" value="Phosphatidylinositol (PI) phosphodiesterase"/>
    <property type="match status" value="1"/>
</dbReference>
<proteinExistence type="predicted"/>
<keyword evidence="2" id="KW-0378">Hydrolase</keyword>
<dbReference type="AlphaFoldDB" id="A0A4P7PTE3"/>
<dbReference type="PANTHER" id="PTHR46211:SF1">
    <property type="entry name" value="GLYCEROPHOSPHODIESTER PHOSPHODIESTERASE, CYTOPLASMIC"/>
    <property type="match status" value="1"/>
</dbReference>
<dbReference type="OrthoDB" id="384721at2"/>
<dbReference type="KEGG" id="fsn:GS03_00953"/>
<dbReference type="Proteomes" id="UP000296862">
    <property type="component" value="Chromosome"/>
</dbReference>
<accession>A0A4P7PTE3</accession>
<sequence>MHKIGHRGAKGHVAENTLASFQKAIELGVDGIELDVHLSLDGKVMVIHDDTVDRTTSAKGLVKDFSAKELKPFDIPTLESVFELVKQKCFINIELKTFETADKVAELIERYISEKHWKYDDFIVSSFDWNALQQVHFLNDKIRIGVLTNTDLDLALAFAKFIKAYSVHPYYHLLTAENVTQMQSKNFKVYPWTINEQEDIIFVKSLNVDGIITDFPDRI</sequence>
<dbReference type="PANTHER" id="PTHR46211">
    <property type="entry name" value="GLYCEROPHOSPHORYL DIESTER PHOSPHODIESTERASE"/>
    <property type="match status" value="1"/>
</dbReference>
<organism evidence="2 3">
    <name type="scientific">Flavobacterium sangjuense</name>
    <dbReference type="NCBI Taxonomy" id="2518177"/>
    <lineage>
        <taxon>Bacteria</taxon>
        <taxon>Pseudomonadati</taxon>
        <taxon>Bacteroidota</taxon>
        <taxon>Flavobacteriia</taxon>
        <taxon>Flavobacteriales</taxon>
        <taxon>Flavobacteriaceae</taxon>
        <taxon>Flavobacterium</taxon>
    </lineage>
</organism>
<feature type="domain" description="GP-PDE" evidence="1">
    <location>
        <begin position="1"/>
        <end position="219"/>
    </location>
</feature>
<dbReference type="RefSeq" id="WP_136151421.1">
    <property type="nucleotide sequence ID" value="NZ_CP038810.1"/>
</dbReference>
<evidence type="ECO:0000313" key="3">
    <source>
        <dbReference type="Proteomes" id="UP000296862"/>
    </source>
</evidence>
<dbReference type="EMBL" id="CP038810">
    <property type="protein sequence ID" value="QBZ97462.1"/>
    <property type="molecule type" value="Genomic_DNA"/>
</dbReference>
<dbReference type="GO" id="GO:0006629">
    <property type="term" value="P:lipid metabolic process"/>
    <property type="evidence" value="ECO:0007669"/>
    <property type="project" value="InterPro"/>
</dbReference>
<reference evidence="2 3" key="1">
    <citation type="submission" date="2019-04" db="EMBL/GenBank/DDBJ databases">
        <title>Flavobacterium sp. GS03.</title>
        <authorList>
            <person name="Kim H."/>
        </authorList>
    </citation>
    <scope>NUCLEOTIDE SEQUENCE [LARGE SCALE GENOMIC DNA]</scope>
    <source>
        <strain evidence="2 3">GS03</strain>
    </source>
</reference>
<keyword evidence="3" id="KW-1185">Reference proteome</keyword>
<evidence type="ECO:0000259" key="1">
    <source>
        <dbReference type="PROSITE" id="PS51704"/>
    </source>
</evidence>
<gene>
    <name evidence="2" type="primary">glpQ</name>
    <name evidence="2" type="ORF">GS03_00953</name>
</gene>
<dbReference type="SUPFAM" id="SSF51695">
    <property type="entry name" value="PLC-like phosphodiesterases"/>
    <property type="match status" value="1"/>
</dbReference>
<dbReference type="InterPro" id="IPR030395">
    <property type="entry name" value="GP_PDE_dom"/>
</dbReference>
<dbReference type="EC" id="3.1.4.46" evidence="2"/>
<protein>
    <submittedName>
        <fullName evidence="2">Glycerophosphodiester phosphodiesterase</fullName>
        <ecNumber evidence="2">3.1.4.46</ecNumber>
    </submittedName>
</protein>
<dbReference type="InterPro" id="IPR017946">
    <property type="entry name" value="PLC-like_Pdiesterase_TIM-brl"/>
</dbReference>
<dbReference type="GO" id="GO:0008889">
    <property type="term" value="F:glycerophosphodiester phosphodiesterase activity"/>
    <property type="evidence" value="ECO:0007669"/>
    <property type="project" value="UniProtKB-EC"/>
</dbReference>
<dbReference type="Pfam" id="PF03009">
    <property type="entry name" value="GDPD"/>
    <property type="match status" value="1"/>
</dbReference>
<dbReference type="PROSITE" id="PS51704">
    <property type="entry name" value="GP_PDE"/>
    <property type="match status" value="1"/>
</dbReference>
<name>A0A4P7PTE3_9FLAO</name>